<feature type="signal peptide" evidence="4">
    <location>
        <begin position="1"/>
        <end position="36"/>
    </location>
</feature>
<dbReference type="PANTHER" id="PTHR30483">
    <property type="entry name" value="LEUCINE-SPECIFIC-BINDING PROTEIN"/>
    <property type="match status" value="1"/>
</dbReference>
<organism evidence="6 7">
    <name type="scientific">Puniceibacterium antarcticum</name>
    <dbReference type="NCBI Taxonomy" id="1206336"/>
    <lineage>
        <taxon>Bacteria</taxon>
        <taxon>Pseudomonadati</taxon>
        <taxon>Pseudomonadota</taxon>
        <taxon>Alphaproteobacteria</taxon>
        <taxon>Rhodobacterales</taxon>
        <taxon>Paracoccaceae</taxon>
        <taxon>Puniceibacterium</taxon>
    </lineage>
</organism>
<comment type="caution">
    <text evidence="6">The sequence shown here is derived from an EMBL/GenBank/DDBJ whole genome shotgun (WGS) entry which is preliminary data.</text>
</comment>
<keyword evidence="7" id="KW-1185">Reference proteome</keyword>
<proteinExistence type="inferred from homology"/>
<dbReference type="Proteomes" id="UP000231259">
    <property type="component" value="Unassembled WGS sequence"/>
</dbReference>
<name>A0A2G8RFF7_9RHOB</name>
<dbReference type="InterPro" id="IPR028081">
    <property type="entry name" value="Leu-bd"/>
</dbReference>
<evidence type="ECO:0000256" key="3">
    <source>
        <dbReference type="ARBA" id="ARBA00022970"/>
    </source>
</evidence>
<gene>
    <name evidence="6" type="ORF">P775_10710</name>
</gene>
<dbReference type="OrthoDB" id="5341635at2"/>
<evidence type="ECO:0000259" key="5">
    <source>
        <dbReference type="Pfam" id="PF13458"/>
    </source>
</evidence>
<keyword evidence="3" id="KW-0813">Transport</keyword>
<keyword evidence="3" id="KW-0029">Amino-acid transport</keyword>
<accession>A0A2G8RFF7</accession>
<evidence type="ECO:0000256" key="1">
    <source>
        <dbReference type="ARBA" id="ARBA00010062"/>
    </source>
</evidence>
<evidence type="ECO:0000256" key="2">
    <source>
        <dbReference type="ARBA" id="ARBA00022729"/>
    </source>
</evidence>
<reference evidence="6 7" key="1">
    <citation type="submission" date="2013-09" db="EMBL/GenBank/DDBJ databases">
        <title>Genome sequencing of Phaeobacter antarcticus sp. nov. SM1211.</title>
        <authorList>
            <person name="Zhang X.-Y."/>
            <person name="Liu C."/>
            <person name="Chen X.-L."/>
            <person name="Xie B.-B."/>
            <person name="Qin Q.-L."/>
            <person name="Rong J.-C."/>
            <person name="Zhang Y.-Z."/>
        </authorList>
    </citation>
    <scope>NUCLEOTIDE SEQUENCE [LARGE SCALE GENOMIC DNA]</scope>
    <source>
        <strain evidence="6 7">SM1211</strain>
    </source>
</reference>
<dbReference type="SUPFAM" id="SSF53822">
    <property type="entry name" value="Periplasmic binding protein-like I"/>
    <property type="match status" value="1"/>
</dbReference>
<dbReference type="Pfam" id="PF13458">
    <property type="entry name" value="Peripla_BP_6"/>
    <property type="match status" value="1"/>
</dbReference>
<feature type="domain" description="Leucine-binding protein" evidence="5">
    <location>
        <begin position="67"/>
        <end position="211"/>
    </location>
</feature>
<dbReference type="InterPro" id="IPR051010">
    <property type="entry name" value="BCAA_transport"/>
</dbReference>
<protein>
    <recommendedName>
        <fullName evidence="5">Leucine-binding protein domain-containing protein</fullName>
    </recommendedName>
</protein>
<dbReference type="RefSeq" id="WP_099910912.1">
    <property type="nucleotide sequence ID" value="NZ_AWWI01000066.1"/>
</dbReference>
<evidence type="ECO:0000313" key="7">
    <source>
        <dbReference type="Proteomes" id="UP000231259"/>
    </source>
</evidence>
<dbReference type="InterPro" id="IPR028082">
    <property type="entry name" value="Peripla_BP_I"/>
</dbReference>
<keyword evidence="2 4" id="KW-0732">Signal</keyword>
<evidence type="ECO:0000313" key="6">
    <source>
        <dbReference type="EMBL" id="PIL20131.1"/>
    </source>
</evidence>
<dbReference type="InterPro" id="IPR022478">
    <property type="entry name" value="ABC_transptr_sub-bd_PQQ"/>
</dbReference>
<dbReference type="PANTHER" id="PTHR30483:SF6">
    <property type="entry name" value="PERIPLASMIC BINDING PROTEIN OF ABC TRANSPORTER FOR NATURAL AMINO ACIDS"/>
    <property type="match status" value="1"/>
</dbReference>
<feature type="chain" id="PRO_5013600715" description="Leucine-binding protein domain-containing protein" evidence="4">
    <location>
        <begin position="37"/>
        <end position="410"/>
    </location>
</feature>
<dbReference type="NCBIfam" id="TIGR03863">
    <property type="entry name" value="PQQ_ABC_bind"/>
    <property type="match status" value="1"/>
</dbReference>
<dbReference type="AlphaFoldDB" id="A0A2G8RFF7"/>
<dbReference type="EMBL" id="AWWI01000066">
    <property type="protein sequence ID" value="PIL20131.1"/>
    <property type="molecule type" value="Genomic_DNA"/>
</dbReference>
<dbReference type="Gene3D" id="3.40.50.2300">
    <property type="match status" value="2"/>
</dbReference>
<sequence length="410" mass="44351">MSGNSKTGLRPPCLRTGLVLALAALCTIVASPPATAQDIKAAVLRVDYPSLLPLSRLDLPGENRGFAGARLATDDNRTTGQFMGQTYDTKEVTATADKALEAFRTLMDEGERLVVVIAESADLLAMADAAPADALLFNAASGDTTLRSARCRANVLHVAPSDAMRTDAVAQFLVWKRWNNWFLIEGSNPADQALAASYQASARKFGARITEERIFMDTGGSRVSDSGHVLVQRQIPVFTQDAAPHDVVVAADASDVFAEYLPYQLWDAAPVAGSAGLRPLTWSPTHESWGATQIQRRFEDLAGRSMTDIDYQTWLALRVIGEAVTRTSSADPAALRAYILSPDFNLAAFKGVPVTFRPWNGQLRQPILLSNGRMTISVSPQEGFLHEVSPLDTLGLDRPETECTAFEGEN</sequence>
<comment type="similarity">
    <text evidence="1">Belongs to the leucine-binding protein family.</text>
</comment>
<dbReference type="GO" id="GO:0006865">
    <property type="term" value="P:amino acid transport"/>
    <property type="evidence" value="ECO:0007669"/>
    <property type="project" value="UniProtKB-KW"/>
</dbReference>
<evidence type="ECO:0000256" key="4">
    <source>
        <dbReference type="SAM" id="SignalP"/>
    </source>
</evidence>